<organism evidence="3 4">
    <name type="scientific">Pacificitalea manganoxidans</name>
    <dbReference type="NCBI Taxonomy" id="1411902"/>
    <lineage>
        <taxon>Bacteria</taxon>
        <taxon>Pseudomonadati</taxon>
        <taxon>Pseudomonadota</taxon>
        <taxon>Alphaproteobacteria</taxon>
        <taxon>Rhodobacterales</taxon>
        <taxon>Paracoccaceae</taxon>
        <taxon>Pacificitalea</taxon>
    </lineage>
</organism>
<dbReference type="Gene3D" id="2.30.30.240">
    <property type="entry name" value="PRC-barrel domain"/>
    <property type="match status" value="2"/>
</dbReference>
<dbReference type="KEGG" id="cmag:CBW24_04560"/>
<gene>
    <name evidence="3" type="ORF">CBW24_04560</name>
</gene>
<accession>A0A291LXG0</accession>
<dbReference type="InterPro" id="IPR027275">
    <property type="entry name" value="PRC-brl_dom"/>
</dbReference>
<reference evidence="3 4" key="1">
    <citation type="submission" date="2017-05" db="EMBL/GenBank/DDBJ databases">
        <title>Comparative genomic and metabolic analysis of manganese-oxidizing mechanisms in Celeribater manganoxidans DY25T: its adaption to the environment of polymetallic nodule.</title>
        <authorList>
            <person name="Wang X."/>
        </authorList>
    </citation>
    <scope>NUCLEOTIDE SEQUENCE [LARGE SCALE GENOMIC DNA]</scope>
    <source>
        <strain evidence="3 4">DY25</strain>
    </source>
</reference>
<feature type="region of interest" description="Disordered" evidence="1">
    <location>
        <begin position="177"/>
        <end position="216"/>
    </location>
</feature>
<dbReference type="Pfam" id="PF05239">
    <property type="entry name" value="PRC"/>
    <property type="match status" value="1"/>
</dbReference>
<dbReference type="EMBL" id="CP021404">
    <property type="protein sequence ID" value="ATI41344.1"/>
    <property type="molecule type" value="Genomic_DNA"/>
</dbReference>
<feature type="domain" description="PRC-barrel" evidence="2">
    <location>
        <begin position="294"/>
        <end position="348"/>
    </location>
</feature>
<feature type="compositionally biased region" description="Acidic residues" evidence="1">
    <location>
        <begin position="366"/>
        <end position="381"/>
    </location>
</feature>
<name>A0A291LXG0_9RHOB</name>
<dbReference type="SUPFAM" id="SSF50346">
    <property type="entry name" value="PRC-barrel domain"/>
    <property type="match status" value="2"/>
</dbReference>
<feature type="region of interest" description="Disordered" evidence="1">
    <location>
        <begin position="359"/>
        <end position="381"/>
    </location>
</feature>
<dbReference type="Proteomes" id="UP000219050">
    <property type="component" value="Chromosome"/>
</dbReference>
<sequence>MTARSEQLSQEEVMKRILTTSAIVALMSGPVFAEAHMQKGEADAEAQATGTASYGDFASAQGLQGYRATDFIGKTIYIPEADAEAGNEGELTDPSENWESVGDIGDIILSSDGQIQNVIADIGGFLGMGERQVAISMDELDFMADGDDEDDFFLVYNGDRSILEEADEFSWGEGLENEDTAASDQQMAEGTVAEEAEAETEEMAADAEAMTEEAGDEVAEAANEAEAETEEMAAEAEAEIEGENDGVVAEADAETNTETDAAVPATGTTEMAATDPANAEMQMVPVEVSSVSTDDLIGVSVMGSDDQRIGEIGELIVADDGTINEAIIDVGGFLGIGEKPVAVSFEEIELMREGEGGPLTARVNATEDELEGMNAYEENDG</sequence>
<evidence type="ECO:0000259" key="2">
    <source>
        <dbReference type="Pfam" id="PF05239"/>
    </source>
</evidence>
<evidence type="ECO:0000313" key="3">
    <source>
        <dbReference type="EMBL" id="ATI41344.1"/>
    </source>
</evidence>
<dbReference type="PANTHER" id="PTHR36505:SF1">
    <property type="entry name" value="BLR1072 PROTEIN"/>
    <property type="match status" value="1"/>
</dbReference>
<feature type="compositionally biased region" description="Acidic residues" evidence="1">
    <location>
        <begin position="192"/>
        <end position="216"/>
    </location>
</feature>
<evidence type="ECO:0000313" key="4">
    <source>
        <dbReference type="Proteomes" id="UP000219050"/>
    </source>
</evidence>
<protein>
    <recommendedName>
        <fullName evidence="2">PRC-barrel domain-containing protein</fullName>
    </recommendedName>
</protein>
<dbReference type="PANTHER" id="PTHR36505">
    <property type="entry name" value="BLR1072 PROTEIN"/>
    <property type="match status" value="1"/>
</dbReference>
<dbReference type="InterPro" id="IPR011033">
    <property type="entry name" value="PRC_barrel-like_sf"/>
</dbReference>
<evidence type="ECO:0000256" key="1">
    <source>
        <dbReference type="SAM" id="MobiDB-lite"/>
    </source>
</evidence>
<keyword evidence="4" id="KW-1185">Reference proteome</keyword>
<dbReference type="OrthoDB" id="7876889at2"/>
<proteinExistence type="predicted"/>
<dbReference type="AlphaFoldDB" id="A0A291LXG0"/>